<evidence type="ECO:0000256" key="6">
    <source>
        <dbReference type="PROSITE-ProRule" id="PRU00221"/>
    </source>
</evidence>
<evidence type="ECO:0000256" key="3">
    <source>
        <dbReference type="ARBA" id="ARBA00022737"/>
    </source>
</evidence>
<protein>
    <recommendedName>
        <fullName evidence="9">WD40-repeat-containing domain protein</fullName>
    </recommendedName>
</protein>
<dbReference type="PROSITE" id="PS50082">
    <property type="entry name" value="WD_REPEATS_2"/>
    <property type="match status" value="1"/>
</dbReference>
<evidence type="ECO:0000256" key="1">
    <source>
        <dbReference type="ARBA" id="ARBA00008075"/>
    </source>
</evidence>
<keyword evidence="8" id="KW-1185">Reference proteome</keyword>
<comment type="caution">
    <text evidence="7">The sequence shown here is derived from an EMBL/GenBank/DDBJ whole genome shotgun (WGS) entry which is preliminary data.</text>
</comment>
<dbReference type="OrthoDB" id="7318948at2759"/>
<name>A0A9W8E8Q9_9FUNG</name>
<evidence type="ECO:0000256" key="4">
    <source>
        <dbReference type="ARBA" id="ARBA00023015"/>
    </source>
</evidence>
<dbReference type="InterPro" id="IPR051243">
    <property type="entry name" value="PcG_WD-repeat"/>
</dbReference>
<dbReference type="InterPro" id="IPR019775">
    <property type="entry name" value="WD40_repeat_CS"/>
</dbReference>
<proteinExistence type="inferred from homology"/>
<dbReference type="Gene3D" id="2.130.10.10">
    <property type="entry name" value="YVTN repeat-like/Quinoprotein amine dehydrogenase"/>
    <property type="match status" value="1"/>
</dbReference>
<dbReference type="InterPro" id="IPR036322">
    <property type="entry name" value="WD40_repeat_dom_sf"/>
</dbReference>
<keyword evidence="5" id="KW-0804">Transcription</keyword>
<dbReference type="SUPFAM" id="SSF50978">
    <property type="entry name" value="WD40 repeat-like"/>
    <property type="match status" value="1"/>
</dbReference>
<keyword evidence="2 6" id="KW-0853">WD repeat</keyword>
<evidence type="ECO:0008006" key="9">
    <source>
        <dbReference type="Google" id="ProtNLM"/>
    </source>
</evidence>
<evidence type="ECO:0000256" key="5">
    <source>
        <dbReference type="ARBA" id="ARBA00023163"/>
    </source>
</evidence>
<dbReference type="InterPro" id="IPR001680">
    <property type="entry name" value="WD40_rpt"/>
</dbReference>
<keyword evidence="4" id="KW-0805">Transcription regulation</keyword>
<evidence type="ECO:0000313" key="7">
    <source>
        <dbReference type="EMBL" id="KAJ1979081.1"/>
    </source>
</evidence>
<feature type="repeat" description="WD" evidence="6">
    <location>
        <begin position="134"/>
        <end position="169"/>
    </location>
</feature>
<evidence type="ECO:0000313" key="8">
    <source>
        <dbReference type="Proteomes" id="UP001151582"/>
    </source>
</evidence>
<dbReference type="InterPro" id="IPR015943">
    <property type="entry name" value="WD40/YVTN_repeat-like_dom_sf"/>
</dbReference>
<dbReference type="PANTHER" id="PTHR10253">
    <property type="entry name" value="POLYCOMB PROTEIN"/>
    <property type="match status" value="1"/>
</dbReference>
<organism evidence="7 8">
    <name type="scientific">Dimargaris verticillata</name>
    <dbReference type="NCBI Taxonomy" id="2761393"/>
    <lineage>
        <taxon>Eukaryota</taxon>
        <taxon>Fungi</taxon>
        <taxon>Fungi incertae sedis</taxon>
        <taxon>Zoopagomycota</taxon>
        <taxon>Kickxellomycotina</taxon>
        <taxon>Dimargaritomycetes</taxon>
        <taxon>Dimargaritales</taxon>
        <taxon>Dimargaritaceae</taxon>
        <taxon>Dimargaris</taxon>
    </lineage>
</organism>
<dbReference type="PROSITE" id="PS00678">
    <property type="entry name" value="WD_REPEATS_1"/>
    <property type="match status" value="1"/>
</dbReference>
<evidence type="ECO:0000256" key="2">
    <source>
        <dbReference type="ARBA" id="ARBA00022574"/>
    </source>
</evidence>
<dbReference type="AlphaFoldDB" id="A0A9W8E8Q9"/>
<comment type="similarity">
    <text evidence="1">Belongs to the WD repeat ESC family.</text>
</comment>
<dbReference type="EMBL" id="JANBQB010000239">
    <property type="protein sequence ID" value="KAJ1979081.1"/>
    <property type="molecule type" value="Genomic_DNA"/>
</dbReference>
<dbReference type="PROSITE" id="PS50294">
    <property type="entry name" value="WD_REPEATS_REGION"/>
    <property type="match status" value="1"/>
</dbReference>
<accession>A0A9W8E8Q9</accession>
<dbReference type="Proteomes" id="UP001151582">
    <property type="component" value="Unassembled WGS sequence"/>
</dbReference>
<gene>
    <name evidence="7" type="ORF">H4R34_002963</name>
</gene>
<dbReference type="SMART" id="SM00320">
    <property type="entry name" value="WD40"/>
    <property type="match status" value="4"/>
</dbReference>
<reference evidence="7" key="1">
    <citation type="submission" date="2022-07" db="EMBL/GenBank/DDBJ databases">
        <title>Phylogenomic reconstructions and comparative analyses of Kickxellomycotina fungi.</title>
        <authorList>
            <person name="Reynolds N.K."/>
            <person name="Stajich J.E."/>
            <person name="Barry K."/>
            <person name="Grigoriev I.V."/>
            <person name="Crous P."/>
            <person name="Smith M.E."/>
        </authorList>
    </citation>
    <scope>NUCLEOTIDE SEQUENCE</scope>
    <source>
        <strain evidence="7">RSA 567</strain>
    </source>
</reference>
<keyword evidence="3" id="KW-0677">Repeat</keyword>
<dbReference type="Pfam" id="PF00400">
    <property type="entry name" value="WD40"/>
    <property type="match status" value="1"/>
</dbReference>
<sequence length="355" mass="39790">MRLRRILRENHGKALHQVSLFLNAKHQEHLPFGLGLQKTFDRQGAVERDEHDTSNLLATVGGPQANVYDNEHCGDHLDIMSNFHIGAGDADVEPTEFFTCCWVHQDEDAHLAVGGSDNLIHILSLAYSKELARLAGHTGCITDIQIHPHNDYHLLSAAKDGTVRLWDLRLNQCVCIFQASANVVAYHPSGTSFICGTNRGRIEQWFIPTELCSSRPNTAAVDAEIPQVTEVCLHLLEDQLIFSNAGGLIARATYGGEILKEMRIKNNNMNKCRFDLSLDKQYLAVGNAQGVVLVYHLESGRLVAELKHKRSVKAVKSCVFTRDCRSILYGTDDAFLWRYDYIDDTTLADWASKQY</sequence>